<organism evidence="5 6">
    <name type="scientific">Fusobacterium necrogenes</name>
    <dbReference type="NCBI Taxonomy" id="858"/>
    <lineage>
        <taxon>Bacteria</taxon>
        <taxon>Fusobacteriati</taxon>
        <taxon>Fusobacteriota</taxon>
        <taxon>Fusobacteriia</taxon>
        <taxon>Fusobacteriales</taxon>
        <taxon>Fusobacteriaceae</taxon>
        <taxon>Fusobacterium</taxon>
    </lineage>
</organism>
<evidence type="ECO:0000313" key="6">
    <source>
        <dbReference type="Proteomes" id="UP000255328"/>
    </source>
</evidence>
<reference evidence="5 6" key="1">
    <citation type="submission" date="2018-06" db="EMBL/GenBank/DDBJ databases">
        <authorList>
            <consortium name="Pathogen Informatics"/>
            <person name="Doyle S."/>
        </authorList>
    </citation>
    <scope>NUCLEOTIDE SEQUENCE [LARGE SCALE GENOMIC DNA]</scope>
    <source>
        <strain evidence="5 6">NCTC10723</strain>
    </source>
</reference>
<dbReference type="InterPro" id="IPR050570">
    <property type="entry name" value="Cell_wall_metabolism_enzyme"/>
</dbReference>
<dbReference type="PANTHER" id="PTHR21666:SF289">
    <property type="entry name" value="L-ALA--D-GLU ENDOPEPTIDASE"/>
    <property type="match status" value="1"/>
</dbReference>
<dbReference type="PANTHER" id="PTHR21666">
    <property type="entry name" value="PEPTIDASE-RELATED"/>
    <property type="match status" value="1"/>
</dbReference>
<protein>
    <submittedName>
        <fullName evidence="5">Septal ring factor</fullName>
    </submittedName>
</protein>
<dbReference type="Proteomes" id="UP000255328">
    <property type="component" value="Unassembled WGS sequence"/>
</dbReference>
<feature type="coiled-coil region" evidence="2">
    <location>
        <begin position="23"/>
        <end position="64"/>
    </location>
</feature>
<dbReference type="SUPFAM" id="SSF51261">
    <property type="entry name" value="Duplicated hybrid motif"/>
    <property type="match status" value="1"/>
</dbReference>
<dbReference type="AlphaFoldDB" id="A0A377GVP0"/>
<evidence type="ECO:0000256" key="3">
    <source>
        <dbReference type="SAM" id="SignalP"/>
    </source>
</evidence>
<keyword evidence="6" id="KW-1185">Reference proteome</keyword>
<name>A0A377GVP0_9FUSO</name>
<accession>A0A377GVP0</accession>
<gene>
    <name evidence="5" type="primary">envC</name>
    <name evidence="5" type="ORF">NCTC10723_00109</name>
</gene>
<dbReference type="InterPro" id="IPR011055">
    <property type="entry name" value="Dup_hybrid_motif"/>
</dbReference>
<feature type="signal peptide" evidence="3">
    <location>
        <begin position="1"/>
        <end position="20"/>
    </location>
</feature>
<feature type="domain" description="M23ase beta-sheet core" evidence="4">
    <location>
        <begin position="272"/>
        <end position="364"/>
    </location>
</feature>
<feature type="coiled-coil region" evidence="2">
    <location>
        <begin position="149"/>
        <end position="229"/>
    </location>
</feature>
<dbReference type="EMBL" id="UGGU01000003">
    <property type="protein sequence ID" value="STO30684.1"/>
    <property type="molecule type" value="Genomic_DNA"/>
</dbReference>
<dbReference type="Gene3D" id="2.70.70.10">
    <property type="entry name" value="Glucose Permease (Domain IIA)"/>
    <property type="match status" value="1"/>
</dbReference>
<evidence type="ECO:0000259" key="4">
    <source>
        <dbReference type="Pfam" id="PF01551"/>
    </source>
</evidence>
<evidence type="ECO:0000256" key="1">
    <source>
        <dbReference type="ARBA" id="ARBA00022729"/>
    </source>
</evidence>
<proteinExistence type="predicted"/>
<feature type="chain" id="PRO_5016828666" evidence="3">
    <location>
        <begin position="21"/>
        <end position="369"/>
    </location>
</feature>
<keyword evidence="2" id="KW-0175">Coiled coil</keyword>
<dbReference type="CDD" id="cd12797">
    <property type="entry name" value="M23_peptidase"/>
    <property type="match status" value="1"/>
</dbReference>
<dbReference type="InterPro" id="IPR016047">
    <property type="entry name" value="M23ase_b-sheet_dom"/>
</dbReference>
<dbReference type="Gene3D" id="6.10.250.3150">
    <property type="match status" value="1"/>
</dbReference>
<dbReference type="Pfam" id="PF01551">
    <property type="entry name" value="Peptidase_M23"/>
    <property type="match status" value="1"/>
</dbReference>
<evidence type="ECO:0000256" key="2">
    <source>
        <dbReference type="SAM" id="Coils"/>
    </source>
</evidence>
<keyword evidence="1 3" id="KW-0732">Signal</keyword>
<sequence length="369" mass="42528">MGRRWKVIILMMMLTTLSIADSVTDMEQKIKNIEKQIAAKNSRIKNIDAQTQKIEKQILETERDILEIAKEREKILNDIKTVTKNIDYGSQNLSITSKEMERKKLEFKAKIIAWNRYSKEREDKIIRDAILRKNFKNLLYGDLQKMEYIKNVENDIQKVKANIESEKKKLSDLRNKLAQNIKNMDNKKAQQSRLIAQLNREKSGHVRSISALQKEKERIEKKIKEIIVSRTQTDKKIVNQSQAYSKLGKVIKPVDGNIVVRFNQKKQQEVTSNGIEIQARMGAKIKSSAKGKVIYADVFQGLGKVVMIDYGYNMIGVYGNLIATKVKLNQQIQQGAEIGILGLSVEGKPNLYYELRFNLKPIDPVPMFK</sequence>
<dbReference type="GO" id="GO:0004222">
    <property type="term" value="F:metalloendopeptidase activity"/>
    <property type="evidence" value="ECO:0007669"/>
    <property type="project" value="TreeGrafter"/>
</dbReference>
<evidence type="ECO:0000313" key="5">
    <source>
        <dbReference type="EMBL" id="STO30684.1"/>
    </source>
</evidence>